<sequence length="180" mass="19435">MAATTPTRDLFQETNKIAASIGPEEKRWSSRVGTGIGGDFVCGTYSCFSESIRAGATPPFLQSAAHLPLRLPHYHWGSAALRRLCRIFTTLSHALGALTAVVGIAVSGDVAEPLGLDDAPESGFLPVAHRDWPGMDPDASFPRDHPELGFNPLSAFCCPSHIRIGRLWIPMTRPYAIDLP</sequence>
<dbReference type="Proteomes" id="UP001222325">
    <property type="component" value="Unassembled WGS sequence"/>
</dbReference>
<proteinExistence type="predicted"/>
<keyword evidence="2" id="KW-1185">Reference proteome</keyword>
<organism evidence="1 2">
    <name type="scientific">Mycena belliarum</name>
    <dbReference type="NCBI Taxonomy" id="1033014"/>
    <lineage>
        <taxon>Eukaryota</taxon>
        <taxon>Fungi</taxon>
        <taxon>Dikarya</taxon>
        <taxon>Basidiomycota</taxon>
        <taxon>Agaricomycotina</taxon>
        <taxon>Agaricomycetes</taxon>
        <taxon>Agaricomycetidae</taxon>
        <taxon>Agaricales</taxon>
        <taxon>Marasmiineae</taxon>
        <taxon>Mycenaceae</taxon>
        <taxon>Mycena</taxon>
    </lineage>
</organism>
<evidence type="ECO:0000313" key="2">
    <source>
        <dbReference type="Proteomes" id="UP001222325"/>
    </source>
</evidence>
<accession>A0AAD6UEM7</accession>
<dbReference type="AlphaFoldDB" id="A0AAD6UEM7"/>
<protein>
    <submittedName>
        <fullName evidence="1">Uncharacterized protein</fullName>
    </submittedName>
</protein>
<dbReference type="EMBL" id="JARJCN010000006">
    <property type="protein sequence ID" value="KAJ7100052.1"/>
    <property type="molecule type" value="Genomic_DNA"/>
</dbReference>
<name>A0AAD6UEM7_9AGAR</name>
<gene>
    <name evidence="1" type="ORF">B0H15DRAFT_506542</name>
</gene>
<comment type="caution">
    <text evidence="1">The sequence shown here is derived from an EMBL/GenBank/DDBJ whole genome shotgun (WGS) entry which is preliminary data.</text>
</comment>
<evidence type="ECO:0000313" key="1">
    <source>
        <dbReference type="EMBL" id="KAJ7100052.1"/>
    </source>
</evidence>
<reference evidence="1" key="1">
    <citation type="submission" date="2023-03" db="EMBL/GenBank/DDBJ databases">
        <title>Massive genome expansion in bonnet fungi (Mycena s.s.) driven by repeated elements and novel gene families across ecological guilds.</title>
        <authorList>
            <consortium name="Lawrence Berkeley National Laboratory"/>
            <person name="Harder C.B."/>
            <person name="Miyauchi S."/>
            <person name="Viragh M."/>
            <person name="Kuo A."/>
            <person name="Thoen E."/>
            <person name="Andreopoulos B."/>
            <person name="Lu D."/>
            <person name="Skrede I."/>
            <person name="Drula E."/>
            <person name="Henrissat B."/>
            <person name="Morin E."/>
            <person name="Kohler A."/>
            <person name="Barry K."/>
            <person name="LaButti K."/>
            <person name="Morin E."/>
            <person name="Salamov A."/>
            <person name="Lipzen A."/>
            <person name="Mereny Z."/>
            <person name="Hegedus B."/>
            <person name="Baldrian P."/>
            <person name="Stursova M."/>
            <person name="Weitz H."/>
            <person name="Taylor A."/>
            <person name="Grigoriev I.V."/>
            <person name="Nagy L.G."/>
            <person name="Martin F."/>
            <person name="Kauserud H."/>
        </authorList>
    </citation>
    <scope>NUCLEOTIDE SEQUENCE</scope>
    <source>
        <strain evidence="1">CBHHK173m</strain>
    </source>
</reference>